<evidence type="ECO:0000313" key="2">
    <source>
        <dbReference type="Proteomes" id="UP001152484"/>
    </source>
</evidence>
<keyword evidence="2" id="KW-1185">Reference proteome</keyword>
<proteinExistence type="predicted"/>
<evidence type="ECO:0000313" key="1">
    <source>
        <dbReference type="EMBL" id="CAH9081270.1"/>
    </source>
</evidence>
<gene>
    <name evidence="1" type="ORF">CEURO_LOCUS7839</name>
</gene>
<dbReference type="AlphaFoldDB" id="A0A9P0YZW1"/>
<dbReference type="EMBL" id="CAMAPE010000014">
    <property type="protein sequence ID" value="CAH9081270.1"/>
    <property type="molecule type" value="Genomic_DNA"/>
</dbReference>
<feature type="non-terminal residue" evidence="1">
    <location>
        <position position="69"/>
    </location>
</feature>
<name>A0A9P0YZW1_CUSEU</name>
<comment type="caution">
    <text evidence="1">The sequence shown here is derived from an EMBL/GenBank/DDBJ whole genome shotgun (WGS) entry which is preliminary data.</text>
</comment>
<protein>
    <submittedName>
        <fullName evidence="1">Uncharacterized protein</fullName>
    </submittedName>
</protein>
<reference evidence="1" key="1">
    <citation type="submission" date="2022-07" db="EMBL/GenBank/DDBJ databases">
        <authorList>
            <person name="Macas J."/>
            <person name="Novak P."/>
            <person name="Neumann P."/>
        </authorList>
    </citation>
    <scope>NUCLEOTIDE SEQUENCE</scope>
</reference>
<organism evidence="1 2">
    <name type="scientific">Cuscuta europaea</name>
    <name type="common">European dodder</name>
    <dbReference type="NCBI Taxonomy" id="41803"/>
    <lineage>
        <taxon>Eukaryota</taxon>
        <taxon>Viridiplantae</taxon>
        <taxon>Streptophyta</taxon>
        <taxon>Embryophyta</taxon>
        <taxon>Tracheophyta</taxon>
        <taxon>Spermatophyta</taxon>
        <taxon>Magnoliopsida</taxon>
        <taxon>eudicotyledons</taxon>
        <taxon>Gunneridae</taxon>
        <taxon>Pentapetalae</taxon>
        <taxon>asterids</taxon>
        <taxon>lamiids</taxon>
        <taxon>Solanales</taxon>
        <taxon>Convolvulaceae</taxon>
        <taxon>Cuscuteae</taxon>
        <taxon>Cuscuta</taxon>
        <taxon>Cuscuta subgen. Cuscuta</taxon>
    </lineage>
</organism>
<dbReference type="Proteomes" id="UP001152484">
    <property type="component" value="Unassembled WGS sequence"/>
</dbReference>
<accession>A0A9P0YZW1</accession>
<sequence>MESRGVANVAGMNENEDDLMFMVSSVGEQLSVLQGQVNGVRRVLQADAKDTKIFRNLCGIGLIIVVGLL</sequence>